<dbReference type="PANTHER" id="PTHR48025">
    <property type="entry name" value="OS02G0815200 PROTEIN"/>
    <property type="match status" value="1"/>
</dbReference>
<feature type="domain" description="RRM" evidence="11">
    <location>
        <begin position="692"/>
        <end position="769"/>
    </location>
</feature>
<evidence type="ECO:0000256" key="2">
    <source>
        <dbReference type="ARBA" id="ARBA00008033"/>
    </source>
</evidence>
<dbReference type="SMART" id="SM00360">
    <property type="entry name" value="RRM"/>
    <property type="match status" value="5"/>
</dbReference>
<evidence type="ECO:0000256" key="4">
    <source>
        <dbReference type="ARBA" id="ARBA00022552"/>
    </source>
</evidence>
<evidence type="ECO:0000256" key="3">
    <source>
        <dbReference type="ARBA" id="ARBA00013428"/>
    </source>
</evidence>
<evidence type="ECO:0000256" key="7">
    <source>
        <dbReference type="ARBA" id="ARBA00023242"/>
    </source>
</evidence>
<feature type="compositionally biased region" description="Basic and acidic residues" evidence="10">
    <location>
        <begin position="250"/>
        <end position="259"/>
    </location>
</feature>
<feature type="domain" description="RRM" evidence="11">
    <location>
        <begin position="3"/>
        <end position="75"/>
    </location>
</feature>
<comment type="subcellular location">
    <subcellularLocation>
        <location evidence="1">Nucleus</location>
    </subcellularLocation>
</comment>
<dbReference type="CDD" id="cd12320">
    <property type="entry name" value="RRM6_RBM19_RRM5_MRD1"/>
    <property type="match status" value="1"/>
</dbReference>
<evidence type="ECO:0000256" key="8">
    <source>
        <dbReference type="ARBA" id="ARBA00023274"/>
    </source>
</evidence>
<dbReference type="EMBL" id="NKHZ01000051">
    <property type="protein sequence ID" value="PNS17387.1"/>
    <property type="molecule type" value="Genomic_DNA"/>
</dbReference>
<keyword evidence="6 9" id="KW-0694">RNA-binding</keyword>
<dbReference type="AlphaFoldDB" id="A0A2K1QQL7"/>
<dbReference type="GO" id="GO:1990904">
    <property type="term" value="C:ribonucleoprotein complex"/>
    <property type="evidence" value="ECO:0007669"/>
    <property type="project" value="UniProtKB-KW"/>
</dbReference>
<dbReference type="Gene3D" id="3.30.70.330">
    <property type="match status" value="5"/>
</dbReference>
<dbReference type="FunFam" id="3.30.70.330:FF:000247">
    <property type="entry name" value="Multiple RNA-binding domain-containing protein 1"/>
    <property type="match status" value="1"/>
</dbReference>
<dbReference type="SUPFAM" id="SSF54928">
    <property type="entry name" value="RNA-binding domain, RBD"/>
    <property type="match status" value="4"/>
</dbReference>
<dbReference type="InterPro" id="IPR012677">
    <property type="entry name" value="Nucleotide-bd_a/b_plait_sf"/>
</dbReference>
<keyword evidence="4" id="KW-0698">rRNA processing</keyword>
<dbReference type="InParanoid" id="A0A2K1QQL7"/>
<feature type="domain" description="RRM" evidence="11">
    <location>
        <begin position="294"/>
        <end position="372"/>
    </location>
</feature>
<feature type="region of interest" description="Disordered" evidence="10">
    <location>
        <begin position="148"/>
        <end position="259"/>
    </location>
</feature>
<dbReference type="Pfam" id="PF00076">
    <property type="entry name" value="RRM_1"/>
    <property type="match status" value="5"/>
</dbReference>
<feature type="compositionally biased region" description="Basic and acidic residues" evidence="10">
    <location>
        <begin position="167"/>
        <end position="191"/>
    </location>
</feature>
<dbReference type="InterPro" id="IPR050502">
    <property type="entry name" value="Euk_RNA-bind_prot"/>
</dbReference>
<dbReference type="InterPro" id="IPR035979">
    <property type="entry name" value="RBD_domain_sf"/>
</dbReference>
<evidence type="ECO:0000313" key="12">
    <source>
        <dbReference type="EMBL" id="PNS17387.1"/>
    </source>
</evidence>
<accession>A0A2K1QQL7</accession>
<evidence type="ECO:0000256" key="1">
    <source>
        <dbReference type="ARBA" id="ARBA00004123"/>
    </source>
</evidence>
<dbReference type="Proteomes" id="UP000243797">
    <property type="component" value="Unassembled WGS sequence"/>
</dbReference>
<evidence type="ECO:0000259" key="11">
    <source>
        <dbReference type="PROSITE" id="PS50102"/>
    </source>
</evidence>
<organism evidence="12 13">
    <name type="scientific">Sphaceloma murrayae</name>
    <dbReference type="NCBI Taxonomy" id="2082308"/>
    <lineage>
        <taxon>Eukaryota</taxon>
        <taxon>Fungi</taxon>
        <taxon>Dikarya</taxon>
        <taxon>Ascomycota</taxon>
        <taxon>Pezizomycotina</taxon>
        <taxon>Dothideomycetes</taxon>
        <taxon>Dothideomycetidae</taxon>
        <taxon>Myriangiales</taxon>
        <taxon>Elsinoaceae</taxon>
        <taxon>Sphaceloma</taxon>
    </lineage>
</organism>
<dbReference type="GO" id="GO:0005634">
    <property type="term" value="C:nucleus"/>
    <property type="evidence" value="ECO:0007669"/>
    <property type="project" value="UniProtKB-SubCell"/>
</dbReference>
<dbReference type="STRING" id="2082308.A0A2K1QQL7"/>
<name>A0A2K1QQL7_9PEZI</name>
<feature type="domain" description="RRM" evidence="11">
    <location>
        <begin position="587"/>
        <end position="670"/>
    </location>
</feature>
<comment type="similarity">
    <text evidence="2">Belongs to the RRM MRD1 family.</text>
</comment>
<sequence length="815" mass="90445">MTSRIFVTGLPPSLSATEFKRHFSSQGVITDSKLFPERRIGYVGYTTSQEAERAVKYFNKTFIRMSKLAVEIARPIASMSEERQGRVPAAPIQTLMQPTSGTLKRKRGSNEAMEDPKLKEYLEIMHKKPNTMPKQMDAAAEPIEHVVQAEELSDDDVQTISRKKRSHEAENGETGEARQVAKEQEPTDRDSAPLSNEATTMNALNPSATDEDWLRSRTSRLLDLSGQDDEMTTSAPAGTIMPGSEVSKAPGHDAQHAPEKSDMIDADITENSAEAAAESDGQGDEAERKIRESSRLYLRNLAYSTTEDNIRESFSQYGDLLEVHVAMDKKTGQSKGFAFILFDDANNAVTARRRLDGTPLNGRLLHILPGTSKRETKIDDFALSKLPHKKQEQIKRKQEAATKTFNWNSLYMNQDAVLSSVADRLGVDKSTILDPTSSDAAVKQAHAETHVIQETKTYFRSQGVNLDSFSTKKRGDTAILVKNFPYDAKAGELKALFEQHGSIKRFLLPPSGTIAIIEFDNSAQAKAAFKSLAYSRIKSSMLYLEFAPKDLFDGEPMDEELPPPKKDQPNAADLLQAADVPDTLPTATLFVRNLNFSTTTQQLNEVFRPLDGFLSALVKTKTDPKKPGQLLSMGFGFLEFRSKTQAQKALFAMDGYKLDGHSLSIRASHKGQDAAEERKQSDRAKKQAAKRAKLVVKNLPFEATKKDIRSLLGAYGQLRSVRVPKKVGQSTRGFAFAEFTSPKEAENALDALQNTHLLGRRLVIDYAAEDPEDAEEEIEKMQNKVGSQLNKVAVQKLMGDNSRSKFRVNDQGVDE</sequence>
<keyword evidence="8" id="KW-0687">Ribonucleoprotein</keyword>
<gene>
    <name evidence="12" type="ORF">CAC42_7070</name>
</gene>
<proteinExistence type="inferred from homology"/>
<evidence type="ECO:0000313" key="13">
    <source>
        <dbReference type="Proteomes" id="UP000243797"/>
    </source>
</evidence>
<evidence type="ECO:0000256" key="9">
    <source>
        <dbReference type="PROSITE-ProRule" id="PRU00176"/>
    </source>
</evidence>
<feature type="compositionally biased region" description="Polar residues" evidence="10">
    <location>
        <begin position="193"/>
        <end position="208"/>
    </location>
</feature>
<feature type="region of interest" description="Disordered" evidence="10">
    <location>
        <begin position="667"/>
        <end position="687"/>
    </location>
</feature>
<keyword evidence="13" id="KW-1185">Reference proteome</keyword>
<comment type="caution">
    <text evidence="12">The sequence shown here is derived from an EMBL/GenBank/DDBJ whole genome shotgun (WGS) entry which is preliminary data.</text>
</comment>
<feature type="compositionally biased region" description="Basic and acidic residues" evidence="10">
    <location>
        <begin position="670"/>
        <end position="685"/>
    </location>
</feature>
<evidence type="ECO:0000256" key="6">
    <source>
        <dbReference type="ARBA" id="ARBA00022884"/>
    </source>
</evidence>
<keyword evidence="7" id="KW-0539">Nucleus</keyword>
<feature type="domain" description="RRM" evidence="11">
    <location>
        <begin position="477"/>
        <end position="549"/>
    </location>
</feature>
<protein>
    <recommendedName>
        <fullName evidence="3">Multiple RNA-binding domain-containing protein 1</fullName>
    </recommendedName>
</protein>
<dbReference type="CDD" id="cd12317">
    <property type="entry name" value="RRM4_RBM19_RRM3_MRD1"/>
    <property type="match status" value="1"/>
</dbReference>
<evidence type="ECO:0000256" key="5">
    <source>
        <dbReference type="ARBA" id="ARBA00022737"/>
    </source>
</evidence>
<dbReference type="PANTHER" id="PTHR48025:SF1">
    <property type="entry name" value="RRM DOMAIN-CONTAINING PROTEIN"/>
    <property type="match status" value="1"/>
</dbReference>
<dbReference type="InterPro" id="IPR000504">
    <property type="entry name" value="RRM_dom"/>
</dbReference>
<dbReference type="PROSITE" id="PS50102">
    <property type="entry name" value="RRM"/>
    <property type="match status" value="5"/>
</dbReference>
<dbReference type="GO" id="GO:0006364">
    <property type="term" value="P:rRNA processing"/>
    <property type="evidence" value="ECO:0007669"/>
    <property type="project" value="UniProtKB-KW"/>
</dbReference>
<keyword evidence="5" id="KW-0677">Repeat</keyword>
<dbReference type="OrthoDB" id="439639at2759"/>
<dbReference type="GO" id="GO:0003729">
    <property type="term" value="F:mRNA binding"/>
    <property type="evidence" value="ECO:0007669"/>
    <property type="project" value="TreeGrafter"/>
</dbReference>
<dbReference type="FunCoup" id="A0A2K1QQL7">
    <property type="interactions" value="1103"/>
</dbReference>
<reference evidence="12 13" key="1">
    <citation type="submission" date="2017-06" db="EMBL/GenBank/DDBJ databases">
        <title>Draft genome sequence of a variant of Elsinoe murrayae.</title>
        <authorList>
            <person name="Cheng Q."/>
        </authorList>
    </citation>
    <scope>NUCLEOTIDE SEQUENCE [LARGE SCALE GENOMIC DNA]</scope>
    <source>
        <strain evidence="12 13">CQ-2017a</strain>
    </source>
</reference>
<evidence type="ECO:0000256" key="10">
    <source>
        <dbReference type="SAM" id="MobiDB-lite"/>
    </source>
</evidence>